<dbReference type="CDD" id="cd01131">
    <property type="entry name" value="PilT"/>
    <property type="match status" value="1"/>
</dbReference>
<evidence type="ECO:0000256" key="1">
    <source>
        <dbReference type="ARBA" id="ARBA00006611"/>
    </source>
</evidence>
<name>C9YF47_CURXX</name>
<dbReference type="InterPro" id="IPR027417">
    <property type="entry name" value="P-loop_NTPase"/>
</dbReference>
<dbReference type="PROSITE" id="PS00662">
    <property type="entry name" value="T2SP_E"/>
    <property type="match status" value="1"/>
</dbReference>
<proteinExistence type="inferred from homology"/>
<evidence type="ECO:0000259" key="2">
    <source>
        <dbReference type="PROSITE" id="PS00662"/>
    </source>
</evidence>
<accession>C9YF47</accession>
<evidence type="ECO:0000313" key="3">
    <source>
        <dbReference type="EMBL" id="CBA32415.1"/>
    </source>
</evidence>
<sequence>MERDQATKFINDLLKLMVSRNGSDLFITAEFPPAIKVDGKVTKVSPQPLNSAHTMALARSIMNDKQIAEFERTKESNFAIAPATIGRFRVNAFIQQGKVGMVLRVIPQVLPTIDGLGVPQILKDIVQSKRGLCILVGATGSGKSTTLAAMVDWRNENSYGHIITIEDPVEFVHAHKNCVITQREVGLDTDSWDAALKNTLRQAPDVILMGEIRDRETMEHAIAFSETGHLCLATLHANSANQALDRVINFFPEERRSQLLMDLSLNLRAMVSQRLIPKQDGKGRVAAVEVMINSPLISDLIFKGEVSEVKEIMKKSRQAGMQTFDQALFDLYEGHAITYEDALRNADSLNDLRLQIKLNSHRGKSQDLSAGTENFAIM</sequence>
<dbReference type="GO" id="GO:0016887">
    <property type="term" value="F:ATP hydrolysis activity"/>
    <property type="evidence" value="ECO:0007669"/>
    <property type="project" value="InterPro"/>
</dbReference>
<dbReference type="Pfam" id="PF00437">
    <property type="entry name" value="T2SSE"/>
    <property type="match status" value="1"/>
</dbReference>
<dbReference type="AlphaFoldDB" id="C9YF47"/>
<organism evidence="3">
    <name type="scientific">Curvibacter symbiont subsp. Hydra magnipapillata</name>
    <dbReference type="NCBI Taxonomy" id="667019"/>
    <lineage>
        <taxon>Bacteria</taxon>
        <taxon>Pseudomonadati</taxon>
        <taxon>Pseudomonadota</taxon>
        <taxon>Betaproteobacteria</taxon>
        <taxon>Burkholderiales</taxon>
        <taxon>Comamonadaceae</taxon>
        <taxon>Curvibacter</taxon>
    </lineage>
</organism>
<dbReference type="GO" id="GO:0005524">
    <property type="term" value="F:ATP binding"/>
    <property type="evidence" value="ECO:0007669"/>
    <property type="project" value="InterPro"/>
</dbReference>
<comment type="similarity">
    <text evidence="1">Belongs to the GSP E family.</text>
</comment>
<dbReference type="PANTHER" id="PTHR30486">
    <property type="entry name" value="TWITCHING MOTILITY PROTEIN PILT"/>
    <property type="match status" value="1"/>
</dbReference>
<feature type="domain" description="Bacterial type II secretion system protein E" evidence="2">
    <location>
        <begin position="200"/>
        <end position="214"/>
    </location>
</feature>
<dbReference type="Gene3D" id="3.40.50.300">
    <property type="entry name" value="P-loop containing nucleotide triphosphate hydrolases"/>
    <property type="match status" value="1"/>
</dbReference>
<dbReference type="NCBIfam" id="TIGR01420">
    <property type="entry name" value="pilT_fam"/>
    <property type="match status" value="1"/>
</dbReference>
<gene>
    <name evidence="3" type="primary">pilT</name>
    <name evidence="3" type="ORF">Csp_D32030</name>
</gene>
<protein>
    <submittedName>
        <fullName evidence="3">Twitching mobility protein</fullName>
    </submittedName>
</protein>
<dbReference type="PANTHER" id="PTHR30486:SF12">
    <property type="entry name" value="TYPE IV PILUS ATPASE PILU"/>
    <property type="match status" value="1"/>
</dbReference>
<dbReference type="InterPro" id="IPR001482">
    <property type="entry name" value="T2SS/T4SS_dom"/>
</dbReference>
<dbReference type="Gene3D" id="3.30.450.90">
    <property type="match status" value="1"/>
</dbReference>
<reference evidence="3" key="1">
    <citation type="journal article" date="2010" name="Nature">
        <title>The Dynamic genome of Hydra.</title>
        <authorList>
            <person name="Chapman J.A."/>
            <person name="Kirkness E.F."/>
            <person name="Simakov O."/>
            <person name="Hampson S.E."/>
            <person name="Mitros T."/>
            <person name="Weinmaier T."/>
            <person name="Rattei T."/>
            <person name="Balasubramanian P.G."/>
            <person name="Borman J."/>
            <person name="Busam D."/>
            <person name="Disbennett K."/>
            <person name="Pfannkoch C."/>
            <person name="Sumin N."/>
            <person name="Sutton G."/>
            <person name="Viswanathan L."/>
            <person name="Walenz B."/>
            <person name="Goodstein D.M."/>
            <person name="Hellsten U."/>
            <person name="Kawashima T."/>
            <person name="Prochnik S.E."/>
            <person name="Putnam N.H."/>
            <person name="Shu S."/>
            <person name="Blumberg B."/>
            <person name="Dana C.E."/>
            <person name="Gee L."/>
            <person name="Kibler D.F."/>
            <person name="Law L."/>
            <person name="Lindgens D."/>
            <person name="Martinez D.E."/>
            <person name="Peng J."/>
            <person name="Wigge P.A."/>
            <person name="Bertulat B."/>
            <person name="Guder C."/>
            <person name="Nakamura Y."/>
            <person name="Ozbek S."/>
            <person name="Watanabe H."/>
            <person name="Khalturin K."/>
            <person name="Hemmrich G."/>
            <person name="Franke A."/>
            <person name="Augustin R."/>
            <person name="Fraune S."/>
            <person name="Hayakawa E."/>
            <person name="Hayakawa S."/>
            <person name="Hirose M."/>
            <person name="Hwang J."/>
            <person name="Ikeo K."/>
            <person name="Nishimiya-Fujisawa C."/>
            <person name="Ogura A."/>
            <person name="Takahashi T."/>
            <person name="Steinmetz P.R."/>
            <person name="Zhang X."/>
            <person name="Aufschnaiter R."/>
            <person name="Eder M.K."/>
            <person name="Gorny A.K."/>
            <person name="Salvenmoser W."/>
            <person name="Heimberg A.M."/>
            <person name="Wheeler B.M."/>
            <person name="Peterson K.J."/>
            <person name="Boettger A."/>
            <person name="Tischler P."/>
            <person name="Wolf A."/>
            <person name="Gojobori T."/>
            <person name="Remington K.A."/>
            <person name="Strausberg R.L."/>
            <person name="Venter J."/>
            <person name="Technau U."/>
            <person name="Hobmayer B."/>
            <person name="Bosch T.C."/>
            <person name="Holstein T.W."/>
            <person name="Fujisawa T."/>
            <person name="Bode H.R."/>
            <person name="David C.N."/>
            <person name="Rokhsar D.S."/>
            <person name="Steele R.E."/>
        </authorList>
    </citation>
    <scope>NUCLEOTIDE SEQUENCE</scope>
</reference>
<dbReference type="InterPro" id="IPR050921">
    <property type="entry name" value="T4SS_GSP_E_ATPase"/>
</dbReference>
<dbReference type="SUPFAM" id="SSF52540">
    <property type="entry name" value="P-loop containing nucleoside triphosphate hydrolases"/>
    <property type="match status" value="1"/>
</dbReference>
<dbReference type="EMBL" id="FN543107">
    <property type="protein sequence ID" value="CBA32415.1"/>
    <property type="molecule type" value="Genomic_DNA"/>
</dbReference>
<dbReference type="InterPro" id="IPR006321">
    <property type="entry name" value="PilT/PilU"/>
</dbReference>